<name>A0AAD4F1P2_9PEZI</name>
<keyword evidence="2" id="KW-1185">Reference proteome</keyword>
<dbReference type="AlphaFoldDB" id="A0AAD4F1P2"/>
<reference evidence="1" key="1">
    <citation type="submission" date="2023-02" db="EMBL/GenBank/DDBJ databases">
        <authorList>
            <person name="Palmer J.M."/>
        </authorList>
    </citation>
    <scope>NUCLEOTIDE SEQUENCE</scope>
    <source>
        <strain evidence="1">FW57</strain>
    </source>
</reference>
<accession>A0AAD4F1P2</accession>
<dbReference type="EMBL" id="JAHCVI010000002">
    <property type="protein sequence ID" value="KAG7289852.1"/>
    <property type="molecule type" value="Genomic_DNA"/>
</dbReference>
<dbReference type="Proteomes" id="UP001197093">
    <property type="component" value="Unassembled WGS sequence"/>
</dbReference>
<evidence type="ECO:0000313" key="2">
    <source>
        <dbReference type="Proteomes" id="UP001197093"/>
    </source>
</evidence>
<evidence type="ECO:0000313" key="1">
    <source>
        <dbReference type="EMBL" id="KAG7289852.1"/>
    </source>
</evidence>
<proteinExistence type="predicted"/>
<organism evidence="1 2">
    <name type="scientific">Staphylotrichum longicolle</name>
    <dbReference type="NCBI Taxonomy" id="669026"/>
    <lineage>
        <taxon>Eukaryota</taxon>
        <taxon>Fungi</taxon>
        <taxon>Dikarya</taxon>
        <taxon>Ascomycota</taxon>
        <taxon>Pezizomycotina</taxon>
        <taxon>Sordariomycetes</taxon>
        <taxon>Sordariomycetidae</taxon>
        <taxon>Sordariales</taxon>
        <taxon>Chaetomiaceae</taxon>
        <taxon>Staphylotrichum</taxon>
    </lineage>
</organism>
<gene>
    <name evidence="1" type="ORF">NEMBOFW57_006229</name>
</gene>
<comment type="caution">
    <text evidence="1">The sequence shown here is derived from an EMBL/GenBank/DDBJ whole genome shotgun (WGS) entry which is preliminary data.</text>
</comment>
<protein>
    <submittedName>
        <fullName evidence="1">Uncharacterized protein</fullName>
    </submittedName>
</protein>
<sequence>MVACQLVGLLRAAFRQFHRCREEPFGLIDAVRASRRDQAPMEFQLVKALRMRTRNTDELKAVSMLIASAMTVHGYRPGLPEAAFPLDEVFREFYSEPLRRLAARANLVTLFAQVHSHFVKFAGAAVAGTLDPVAHHRRILEKVGSLNLDQGTCLSCLVRGMASFLRSLRSAVRSPLHDQFDVVIASGIGMFFAVMLFCKRVTIEDCIHHLPNLECAKQSRWGLKFGRRLRFRFEELITNGVRLCLQHKRRLRDCSGEHEETPIRTECMPFMRRIYIPVSSPSDIIDIKISGLVSDTTSVSNCPYELEALMNESPSQEAGIVDHRSLVINTIDFLGVQLHKVFK</sequence>